<sequence>MLSGIGVAEAIDEEVRKEKRTKTASAFRRDPLAAQRPASLFIEFVARQAASTDPIHASIHLCAGAARPSLSLILPCHVTSLLHHTANSNSDTNPALSQHQNS</sequence>
<gene>
    <name evidence="1" type="ORF">CVT26_012811</name>
</gene>
<accession>A0A409Y454</accession>
<name>A0A409Y454_9AGAR</name>
<evidence type="ECO:0000313" key="2">
    <source>
        <dbReference type="Proteomes" id="UP000284706"/>
    </source>
</evidence>
<comment type="caution">
    <text evidence="1">The sequence shown here is derived from an EMBL/GenBank/DDBJ whole genome shotgun (WGS) entry which is preliminary data.</text>
</comment>
<reference evidence="1 2" key="1">
    <citation type="journal article" date="2018" name="Evol. Lett.">
        <title>Horizontal gene cluster transfer increased hallucinogenic mushroom diversity.</title>
        <authorList>
            <person name="Reynolds H.T."/>
            <person name="Vijayakumar V."/>
            <person name="Gluck-Thaler E."/>
            <person name="Korotkin H.B."/>
            <person name="Matheny P.B."/>
            <person name="Slot J.C."/>
        </authorList>
    </citation>
    <scope>NUCLEOTIDE SEQUENCE [LARGE SCALE GENOMIC DNA]</scope>
    <source>
        <strain evidence="1 2">SRW20</strain>
    </source>
</reference>
<dbReference type="AlphaFoldDB" id="A0A409Y454"/>
<protein>
    <submittedName>
        <fullName evidence="1">Uncharacterized protein</fullName>
    </submittedName>
</protein>
<keyword evidence="2" id="KW-1185">Reference proteome</keyword>
<evidence type="ECO:0000313" key="1">
    <source>
        <dbReference type="EMBL" id="PPQ97779.1"/>
    </source>
</evidence>
<proteinExistence type="predicted"/>
<dbReference type="Proteomes" id="UP000284706">
    <property type="component" value="Unassembled WGS sequence"/>
</dbReference>
<dbReference type="InParanoid" id="A0A409Y454"/>
<organism evidence="1 2">
    <name type="scientific">Gymnopilus dilepis</name>
    <dbReference type="NCBI Taxonomy" id="231916"/>
    <lineage>
        <taxon>Eukaryota</taxon>
        <taxon>Fungi</taxon>
        <taxon>Dikarya</taxon>
        <taxon>Basidiomycota</taxon>
        <taxon>Agaricomycotina</taxon>
        <taxon>Agaricomycetes</taxon>
        <taxon>Agaricomycetidae</taxon>
        <taxon>Agaricales</taxon>
        <taxon>Agaricineae</taxon>
        <taxon>Hymenogastraceae</taxon>
        <taxon>Gymnopilus</taxon>
    </lineage>
</organism>
<dbReference type="EMBL" id="NHYE01001198">
    <property type="protein sequence ID" value="PPQ97779.1"/>
    <property type="molecule type" value="Genomic_DNA"/>
</dbReference>